<feature type="domain" description="Response regulatory" evidence="4">
    <location>
        <begin position="29"/>
        <end position="146"/>
    </location>
</feature>
<dbReference type="InterPro" id="IPR011006">
    <property type="entry name" value="CheY-like_superfamily"/>
</dbReference>
<reference evidence="6 7" key="1">
    <citation type="submission" date="2021-12" db="EMBL/GenBank/DDBJ databases">
        <title>Discovery of the Pendulisporaceae a myxobacterial family with distinct sporulation behavior and unique specialized metabolism.</title>
        <authorList>
            <person name="Garcia R."/>
            <person name="Popoff A."/>
            <person name="Bader C.D."/>
            <person name="Loehr J."/>
            <person name="Walesch S."/>
            <person name="Walt C."/>
            <person name="Boldt J."/>
            <person name="Bunk B."/>
            <person name="Haeckl F.J.F.P.J."/>
            <person name="Gunesch A.P."/>
            <person name="Birkelbach J."/>
            <person name="Nuebel U."/>
            <person name="Pietschmann T."/>
            <person name="Bach T."/>
            <person name="Mueller R."/>
        </authorList>
    </citation>
    <scope>NUCLEOTIDE SEQUENCE [LARGE SCALE GENOMIC DNA]</scope>
    <source>
        <strain evidence="6 7">MSr12523</strain>
    </source>
</reference>
<keyword evidence="6" id="KW-0808">Transferase</keyword>
<dbReference type="PROSITE" id="PS50110">
    <property type="entry name" value="RESPONSE_REGULATORY"/>
    <property type="match status" value="1"/>
</dbReference>
<evidence type="ECO:0000256" key="1">
    <source>
        <dbReference type="ARBA" id="ARBA00012528"/>
    </source>
</evidence>
<accession>A0ABZ2KGU8</accession>
<evidence type="ECO:0000256" key="3">
    <source>
        <dbReference type="PROSITE-ProRule" id="PRU00169"/>
    </source>
</evidence>
<dbReference type="Pfam" id="PF00990">
    <property type="entry name" value="GGDEF"/>
    <property type="match status" value="1"/>
</dbReference>
<dbReference type="SUPFAM" id="SSF52172">
    <property type="entry name" value="CheY-like"/>
    <property type="match status" value="1"/>
</dbReference>
<evidence type="ECO:0000313" key="6">
    <source>
        <dbReference type="EMBL" id="WXA97902.1"/>
    </source>
</evidence>
<feature type="modified residue" description="4-aspartylphosphate" evidence="3">
    <location>
        <position position="78"/>
    </location>
</feature>
<dbReference type="SUPFAM" id="SSF55073">
    <property type="entry name" value="Nucleotide cyclase"/>
    <property type="match status" value="1"/>
</dbReference>
<dbReference type="CDD" id="cd17546">
    <property type="entry name" value="REC_hyHK_CKI1_RcsC-like"/>
    <property type="match status" value="1"/>
</dbReference>
<dbReference type="PANTHER" id="PTHR45138:SF9">
    <property type="entry name" value="DIGUANYLATE CYCLASE DGCM-RELATED"/>
    <property type="match status" value="1"/>
</dbReference>
<dbReference type="SMART" id="SM00267">
    <property type="entry name" value="GGDEF"/>
    <property type="match status" value="1"/>
</dbReference>
<organism evidence="6 7">
    <name type="scientific">Pendulispora brunnea</name>
    <dbReference type="NCBI Taxonomy" id="2905690"/>
    <lineage>
        <taxon>Bacteria</taxon>
        <taxon>Pseudomonadati</taxon>
        <taxon>Myxococcota</taxon>
        <taxon>Myxococcia</taxon>
        <taxon>Myxococcales</taxon>
        <taxon>Sorangiineae</taxon>
        <taxon>Pendulisporaceae</taxon>
        <taxon>Pendulispora</taxon>
    </lineage>
</organism>
<dbReference type="EC" id="2.7.7.65" evidence="1"/>
<dbReference type="RefSeq" id="WP_394848520.1">
    <property type="nucleotide sequence ID" value="NZ_CP089982.1"/>
</dbReference>
<dbReference type="InterPro" id="IPR001789">
    <property type="entry name" value="Sig_transdc_resp-reg_receiver"/>
</dbReference>
<dbReference type="Pfam" id="PF00072">
    <property type="entry name" value="Response_reg"/>
    <property type="match status" value="1"/>
</dbReference>
<dbReference type="NCBIfam" id="TIGR00254">
    <property type="entry name" value="GGDEF"/>
    <property type="match status" value="1"/>
</dbReference>
<dbReference type="Proteomes" id="UP001379533">
    <property type="component" value="Chromosome"/>
</dbReference>
<dbReference type="SMART" id="SM00448">
    <property type="entry name" value="REC"/>
    <property type="match status" value="1"/>
</dbReference>
<dbReference type="InterPro" id="IPR043128">
    <property type="entry name" value="Rev_trsase/Diguanyl_cyclase"/>
</dbReference>
<comment type="catalytic activity">
    <reaction evidence="2">
        <text>2 GTP = 3',3'-c-di-GMP + 2 diphosphate</text>
        <dbReference type="Rhea" id="RHEA:24898"/>
        <dbReference type="ChEBI" id="CHEBI:33019"/>
        <dbReference type="ChEBI" id="CHEBI:37565"/>
        <dbReference type="ChEBI" id="CHEBI:58805"/>
        <dbReference type="EC" id="2.7.7.65"/>
    </reaction>
</comment>
<evidence type="ECO:0000256" key="2">
    <source>
        <dbReference type="ARBA" id="ARBA00034247"/>
    </source>
</evidence>
<evidence type="ECO:0000259" key="5">
    <source>
        <dbReference type="PROSITE" id="PS50887"/>
    </source>
</evidence>
<dbReference type="InterPro" id="IPR000160">
    <property type="entry name" value="GGDEF_dom"/>
</dbReference>
<evidence type="ECO:0000259" key="4">
    <source>
        <dbReference type="PROSITE" id="PS50110"/>
    </source>
</evidence>
<evidence type="ECO:0000313" key="7">
    <source>
        <dbReference type="Proteomes" id="UP001379533"/>
    </source>
</evidence>
<dbReference type="EMBL" id="CP089982">
    <property type="protein sequence ID" value="WXA97902.1"/>
    <property type="molecule type" value="Genomic_DNA"/>
</dbReference>
<protein>
    <recommendedName>
        <fullName evidence="1">diguanylate cyclase</fullName>
        <ecNumber evidence="1">2.7.7.65</ecNumber>
    </recommendedName>
</protein>
<dbReference type="PANTHER" id="PTHR45138">
    <property type="entry name" value="REGULATORY COMPONENTS OF SENSORY TRANSDUCTION SYSTEM"/>
    <property type="match status" value="1"/>
</dbReference>
<name>A0ABZ2KGU8_9BACT</name>
<sequence>MSLASSRIASPDTSEIRLVAAPAMNIPLKVLVVDDHAAFRDALQELIEGFGHRCRVAHDGQEAWEMLQKEPADVVLSDWQMPRMNGVELCRRIRMADGEDRYTYFIVLTGMTDKARFLRAMEAGADGCYAKGCDPNEVRAHLISAGRLVGLHRRAYSAARTDALTQIANRLRLDEDLNAVWSHTKRYRRSCSLAIADIDGFKNYNDHYGHLAGDEALRRIARALRQEVREVDTVYRYGGEEFLLLLPEQSLASAKVAMDRVREVVEKLAIPNASGQGAVTVSIGVAELDLAVDASPAAWIERADAALYRAKALGRNRTEVAAR</sequence>
<dbReference type="InterPro" id="IPR050469">
    <property type="entry name" value="Diguanylate_Cyclase"/>
</dbReference>
<dbReference type="PROSITE" id="PS50887">
    <property type="entry name" value="GGDEF"/>
    <property type="match status" value="1"/>
</dbReference>
<gene>
    <name evidence="6" type="ORF">LZC95_13795</name>
</gene>
<keyword evidence="3" id="KW-0597">Phosphoprotein</keyword>
<dbReference type="CDD" id="cd01949">
    <property type="entry name" value="GGDEF"/>
    <property type="match status" value="1"/>
</dbReference>
<dbReference type="Gene3D" id="3.40.50.2300">
    <property type="match status" value="1"/>
</dbReference>
<dbReference type="GO" id="GO:0052621">
    <property type="term" value="F:diguanylate cyclase activity"/>
    <property type="evidence" value="ECO:0007669"/>
    <property type="project" value="UniProtKB-EC"/>
</dbReference>
<dbReference type="Gene3D" id="3.30.70.270">
    <property type="match status" value="1"/>
</dbReference>
<keyword evidence="7" id="KW-1185">Reference proteome</keyword>
<dbReference type="InterPro" id="IPR029787">
    <property type="entry name" value="Nucleotide_cyclase"/>
</dbReference>
<feature type="domain" description="GGDEF" evidence="5">
    <location>
        <begin position="189"/>
        <end position="323"/>
    </location>
</feature>
<proteinExistence type="predicted"/>
<keyword evidence="6" id="KW-0548">Nucleotidyltransferase</keyword>